<reference evidence="1 2" key="1">
    <citation type="submission" date="2010-11" db="EMBL/GenBank/DDBJ databases">
        <title>The Genome Sequence of Vibrio phage VBP47.</title>
        <authorList>
            <consortium name="The Broad Institute Genome Sequencing Platform"/>
            <person name="Henn M.R."/>
            <person name="Wharam S."/>
            <person name="Gilg I."/>
            <person name="Martinez Martinez J."/>
            <person name="Wilson W."/>
            <person name="Levin J."/>
            <person name="Malboeuf C."/>
            <person name="Casali M."/>
            <person name="Russ C."/>
            <person name="Lennon N."/>
            <person name="Chapman S.B."/>
            <person name="Erlich R."/>
            <person name="Young S.K."/>
            <person name="Yandava C."/>
            <person name="Zeng Q."/>
            <person name="Fitzgerald M.F."/>
            <person name="Alvarado L."/>
            <person name="Anderson S."/>
            <person name="Berlin A."/>
            <person name="Chen Z."/>
            <person name="Freedman E."/>
            <person name="Gellesch M."/>
            <person name="Goldberg J."/>
            <person name="Green L."/>
            <person name="Griggs A."/>
            <person name="Gujja S."/>
            <person name="Heilman E."/>
            <person name="Heiman D."/>
            <person name="Hollinger A."/>
            <person name="Howarth C."/>
            <person name="Larson L."/>
            <person name="Mehta T."/>
            <person name="Neiman D."/>
            <person name="Pearson M."/>
            <person name="Roberts A."/>
            <person name="Ryan E."/>
            <person name="Saif S."/>
            <person name="Shea T."/>
            <person name="Shenoy N."/>
            <person name="Sisk P."/>
            <person name="Stolte C."/>
            <person name="Sykes S."/>
            <person name="White J."/>
            <person name="Haas B."/>
            <person name="Nusbaum C."/>
            <person name="Birren B."/>
        </authorList>
    </citation>
    <scope>NUCLEOTIDE SEQUENCE [LARGE SCALE GENOMIC DNA]</scope>
    <source>
        <strain evidence="1 2">VBP47</strain>
    </source>
</reference>
<dbReference type="Proteomes" id="UP000204031">
    <property type="component" value="Segment"/>
</dbReference>
<protein>
    <submittedName>
        <fullName evidence="1">Uncharacterized protein</fullName>
    </submittedName>
</protein>
<accession>M4SLB3</accession>
<evidence type="ECO:0000313" key="2">
    <source>
        <dbReference type="Proteomes" id="UP000204031"/>
    </source>
</evidence>
<name>M4SLB3_9CAUD</name>
<dbReference type="EMBL" id="HQ634194">
    <property type="protein sequence ID" value="AGH57137.1"/>
    <property type="molecule type" value="Genomic_DNA"/>
</dbReference>
<keyword evidence="2" id="KW-1185">Reference proteome</keyword>
<organism evidence="1 2">
    <name type="scientific">Vibrio phage VBP47</name>
    <dbReference type="NCBI Taxonomy" id="754073"/>
    <lineage>
        <taxon>Viruses</taxon>
        <taxon>Duplodnaviria</taxon>
        <taxon>Heunggongvirae</taxon>
        <taxon>Uroviricota</taxon>
        <taxon>Caudoviricetes</taxon>
        <taxon>Schitoviridae</taxon>
        <taxon>Fuhrmanvirinae</taxon>
        <taxon>Stoningtonvirus</taxon>
        <taxon>Stoningtonvirus VBP47</taxon>
    </lineage>
</organism>
<sequence>MFTLYIDIKDFGVHSIEDGWTPFLVGWMNVNRQEYTWVTVSELKEFDEKQLKLILMKDRLEAYKEDGVYHHRLEDVVKDSTNKDYELYYYDSYPTLAALAAMVKTMDLIGQLREIDDWFPNGVEGLTRGVPFAT</sequence>
<gene>
    <name evidence="1" type="ORF">VPNG_00113</name>
</gene>
<proteinExistence type="predicted"/>
<dbReference type="GeneID" id="15010740"/>
<dbReference type="OrthoDB" id="40774at10239"/>
<dbReference type="KEGG" id="vg:15010740"/>
<evidence type="ECO:0000313" key="1">
    <source>
        <dbReference type="EMBL" id="AGH57137.1"/>
    </source>
</evidence>
<dbReference type="RefSeq" id="YP_007674208.1">
    <property type="nucleotide sequence ID" value="NC_020848.1"/>
</dbReference>